<dbReference type="PANTHER" id="PTHR38075">
    <property type="entry name" value="DUF4139 DOMAIN-CONTAINING PROTEIN"/>
    <property type="match status" value="1"/>
</dbReference>
<evidence type="ECO:0000313" key="3">
    <source>
        <dbReference type="Proteomes" id="UP000549617"/>
    </source>
</evidence>
<sequence>MRLLILLALLLPAPLLAQVAVTSPAPDGVSVSVYRDPDRGEGGINRWWPNGFALITETRTIDIPQGEAQIRFEGVADSILAESAIVTGLPGGVKQKNRDAAVLSPAALMDFAIGKRVSVRRTILATGAVREEDAIVRAGPNGGVVIEGAGGVEALRCTGLPEALLFDKIPEGLSDKPVLSVLTISDRPARATVTLSYLAGGFDWAANYVAELAPDGATMDLFAWATLANATGQSFVNANTNTIAGKLNRTTANASPAPPVPMLRLSCWPRGTTSDIPERSAEDLYGENDFPSPPPPPAPMAMMSPAMEIVVTGSRADARMVAQQEELGDLKLYRIPEPVTVAAKSQKQVAMIDQKGIPVESLVRFMVEPFTSHDIQPGQRILKTRNDKANHLGLALPSGTVELFAPGAGRMLLAGKTSLRDLAVNEDVEFKLGTAPGVNMNHVILQVNKRGDTTRAEATITSDSAAPQLVEAQFVLPDGAKILDSSEKLGRKDGLPLWRVTVPANGAVTLSYKIKPPRR</sequence>
<keyword evidence="3" id="KW-1185">Reference proteome</keyword>
<protein>
    <recommendedName>
        <fullName evidence="4">DUF4139 domain-containing protein</fullName>
    </recommendedName>
</protein>
<proteinExistence type="predicted"/>
<evidence type="ECO:0000256" key="1">
    <source>
        <dbReference type="SAM" id="SignalP"/>
    </source>
</evidence>
<dbReference type="AlphaFoldDB" id="A0A7W9ECG8"/>
<feature type="signal peptide" evidence="1">
    <location>
        <begin position="1"/>
        <end position="17"/>
    </location>
</feature>
<feature type="chain" id="PRO_5030713194" description="DUF4139 domain-containing protein" evidence="1">
    <location>
        <begin position="18"/>
        <end position="519"/>
    </location>
</feature>
<dbReference type="Proteomes" id="UP000549617">
    <property type="component" value="Unassembled WGS sequence"/>
</dbReference>
<dbReference type="EMBL" id="JACIJC010000001">
    <property type="protein sequence ID" value="MBB5684258.1"/>
    <property type="molecule type" value="Genomic_DNA"/>
</dbReference>
<gene>
    <name evidence="2" type="ORF">FHS49_000249</name>
</gene>
<evidence type="ECO:0000313" key="2">
    <source>
        <dbReference type="EMBL" id="MBB5684258.1"/>
    </source>
</evidence>
<reference evidence="2 3" key="1">
    <citation type="submission" date="2020-08" db="EMBL/GenBank/DDBJ databases">
        <title>Genomic Encyclopedia of Type Strains, Phase IV (KMG-IV): sequencing the most valuable type-strain genomes for metagenomic binning, comparative biology and taxonomic classification.</title>
        <authorList>
            <person name="Goeker M."/>
        </authorList>
    </citation>
    <scope>NUCLEOTIDE SEQUENCE [LARGE SCALE GENOMIC DNA]</scope>
    <source>
        <strain evidence="2 3">DSM 25079</strain>
    </source>
</reference>
<accession>A0A7W9ECG8</accession>
<name>A0A7W9ECG8_9SPHN</name>
<evidence type="ECO:0008006" key="4">
    <source>
        <dbReference type="Google" id="ProtNLM"/>
    </source>
</evidence>
<organism evidence="2 3">
    <name type="scientific">Sphingobium boeckii</name>
    <dbReference type="NCBI Taxonomy" id="1082345"/>
    <lineage>
        <taxon>Bacteria</taxon>
        <taxon>Pseudomonadati</taxon>
        <taxon>Pseudomonadota</taxon>
        <taxon>Alphaproteobacteria</taxon>
        <taxon>Sphingomonadales</taxon>
        <taxon>Sphingomonadaceae</taxon>
        <taxon>Sphingobium</taxon>
    </lineage>
</organism>
<comment type="caution">
    <text evidence="2">The sequence shown here is derived from an EMBL/GenBank/DDBJ whole genome shotgun (WGS) entry which is preliminary data.</text>
</comment>
<dbReference type="RefSeq" id="WP_184014499.1">
    <property type="nucleotide sequence ID" value="NZ_JACIJC010000001.1"/>
</dbReference>
<dbReference type="PANTHER" id="PTHR38075:SF1">
    <property type="entry name" value="DUF4139 DOMAIN-CONTAINING PROTEIN"/>
    <property type="match status" value="1"/>
</dbReference>
<keyword evidence="1" id="KW-0732">Signal</keyword>